<keyword evidence="4" id="KW-1015">Disulfide bond</keyword>
<evidence type="ECO:0000259" key="8">
    <source>
        <dbReference type="PROSITE" id="PS50240"/>
    </source>
</evidence>
<dbReference type="EMBL" id="MTYJ01000002">
    <property type="protein sequence ID" value="OQV25694.1"/>
    <property type="molecule type" value="Genomic_DNA"/>
</dbReference>
<feature type="chain" id="PRO_5012212933" evidence="7">
    <location>
        <begin position="24"/>
        <end position="282"/>
    </location>
</feature>
<name>A0A1W0XDZ6_HYPEX</name>
<feature type="signal peptide" evidence="7">
    <location>
        <begin position="1"/>
        <end position="23"/>
    </location>
</feature>
<comment type="caution">
    <text evidence="9">The sequence shown here is derived from an EMBL/GenBank/DDBJ whole genome shotgun (WGS) entry which is preliminary data.</text>
</comment>
<dbReference type="Pfam" id="PF00089">
    <property type="entry name" value="Trypsin"/>
    <property type="match status" value="1"/>
</dbReference>
<dbReference type="Gene3D" id="2.40.10.10">
    <property type="entry name" value="Trypsin-like serine proteases"/>
    <property type="match status" value="1"/>
</dbReference>
<keyword evidence="1 6" id="KW-0645">Protease</keyword>
<dbReference type="InterPro" id="IPR001314">
    <property type="entry name" value="Peptidase_S1A"/>
</dbReference>
<evidence type="ECO:0000256" key="6">
    <source>
        <dbReference type="RuleBase" id="RU363034"/>
    </source>
</evidence>
<dbReference type="PANTHER" id="PTHR24252:SF27">
    <property type="entry name" value="TRANSMEMBRANE PROTEASE SERINE 3-LIKE"/>
    <property type="match status" value="1"/>
</dbReference>
<dbReference type="AlphaFoldDB" id="A0A1W0XDZ6"/>
<dbReference type="InterPro" id="IPR043504">
    <property type="entry name" value="Peptidase_S1_PA_chymotrypsin"/>
</dbReference>
<gene>
    <name evidence="9" type="ORF">BV898_00625</name>
</gene>
<dbReference type="SUPFAM" id="SSF50494">
    <property type="entry name" value="Trypsin-like serine proteases"/>
    <property type="match status" value="1"/>
</dbReference>
<dbReference type="FunFam" id="2.40.10.10:FF:000006">
    <property type="entry name" value="Serine proteinase stubble"/>
    <property type="match status" value="1"/>
</dbReference>
<protein>
    <submittedName>
        <fullName evidence="9">Serine proteinase stubble</fullName>
    </submittedName>
</protein>
<dbReference type="PROSITE" id="PS00134">
    <property type="entry name" value="TRYPSIN_HIS"/>
    <property type="match status" value="1"/>
</dbReference>
<dbReference type="CDD" id="cd00190">
    <property type="entry name" value="Tryp_SPc"/>
    <property type="match status" value="1"/>
</dbReference>
<dbReference type="PANTHER" id="PTHR24252">
    <property type="entry name" value="ACROSIN-RELATED"/>
    <property type="match status" value="1"/>
</dbReference>
<dbReference type="OrthoDB" id="10059102at2759"/>
<dbReference type="Proteomes" id="UP000192578">
    <property type="component" value="Unassembled WGS sequence"/>
</dbReference>
<dbReference type="PROSITE" id="PS50240">
    <property type="entry name" value="TRYPSIN_DOM"/>
    <property type="match status" value="1"/>
</dbReference>
<dbReference type="InterPro" id="IPR033116">
    <property type="entry name" value="TRYPSIN_SER"/>
</dbReference>
<keyword evidence="10" id="KW-1185">Reference proteome</keyword>
<evidence type="ECO:0000256" key="7">
    <source>
        <dbReference type="SAM" id="SignalP"/>
    </source>
</evidence>
<evidence type="ECO:0000256" key="1">
    <source>
        <dbReference type="ARBA" id="ARBA00022670"/>
    </source>
</evidence>
<dbReference type="GO" id="GO:0004252">
    <property type="term" value="F:serine-type endopeptidase activity"/>
    <property type="evidence" value="ECO:0007669"/>
    <property type="project" value="InterPro"/>
</dbReference>
<proteinExistence type="predicted"/>
<keyword evidence="2 6" id="KW-0378">Hydrolase</keyword>
<evidence type="ECO:0000256" key="5">
    <source>
        <dbReference type="ARBA" id="ARBA00023180"/>
    </source>
</evidence>
<dbReference type="PRINTS" id="PR00722">
    <property type="entry name" value="CHYMOTRYPSIN"/>
</dbReference>
<evidence type="ECO:0000256" key="2">
    <source>
        <dbReference type="ARBA" id="ARBA00022801"/>
    </source>
</evidence>
<dbReference type="InterPro" id="IPR001254">
    <property type="entry name" value="Trypsin_dom"/>
</dbReference>
<keyword evidence="5" id="KW-0325">Glycoprotein</keyword>
<evidence type="ECO:0000313" key="10">
    <source>
        <dbReference type="Proteomes" id="UP000192578"/>
    </source>
</evidence>
<organism evidence="9 10">
    <name type="scientific">Hypsibius exemplaris</name>
    <name type="common">Freshwater tardigrade</name>
    <dbReference type="NCBI Taxonomy" id="2072580"/>
    <lineage>
        <taxon>Eukaryota</taxon>
        <taxon>Metazoa</taxon>
        <taxon>Ecdysozoa</taxon>
        <taxon>Tardigrada</taxon>
        <taxon>Eutardigrada</taxon>
        <taxon>Parachela</taxon>
        <taxon>Hypsibioidea</taxon>
        <taxon>Hypsibiidae</taxon>
        <taxon>Hypsibius</taxon>
    </lineage>
</organism>
<accession>A0A1W0XDZ6</accession>
<evidence type="ECO:0000313" key="9">
    <source>
        <dbReference type="EMBL" id="OQV25694.1"/>
    </source>
</evidence>
<feature type="domain" description="Peptidase S1" evidence="8">
    <location>
        <begin position="37"/>
        <end position="279"/>
    </location>
</feature>
<dbReference type="SMART" id="SM00020">
    <property type="entry name" value="Tryp_SPc"/>
    <property type="match status" value="1"/>
</dbReference>
<sequence>MLINRLNTCLTVFTAICFSTVQSQFCGRAPPIAQARVVGGQRAFFGQIPWQVSIQAFGTHFCGGAILNDRWIITAAHCATAVSRGQLQLVVGALDITKFDSFLQMIPEQRFNADLVIAHESFNRRQLLFDIALIRLDRRINFNGQSQPVCLPQQDEDFVGQMGLVSGWGKLSENDAGSSATMNFVQLPVMTNRECQMMFSNRDPPQKVIIRNEWICAGFREGGRDACQGDSGGPMTVFQNGVWELGGIVSGGFGCARANSPGIFTRVASFVSWINQKIAANP</sequence>
<dbReference type="GO" id="GO:0006508">
    <property type="term" value="P:proteolysis"/>
    <property type="evidence" value="ECO:0007669"/>
    <property type="project" value="UniProtKB-KW"/>
</dbReference>
<keyword evidence="7" id="KW-0732">Signal</keyword>
<dbReference type="InterPro" id="IPR018114">
    <property type="entry name" value="TRYPSIN_HIS"/>
</dbReference>
<dbReference type="InterPro" id="IPR009003">
    <property type="entry name" value="Peptidase_S1_PA"/>
</dbReference>
<dbReference type="PROSITE" id="PS00135">
    <property type="entry name" value="TRYPSIN_SER"/>
    <property type="match status" value="1"/>
</dbReference>
<evidence type="ECO:0000256" key="3">
    <source>
        <dbReference type="ARBA" id="ARBA00022825"/>
    </source>
</evidence>
<reference evidence="10" key="1">
    <citation type="submission" date="2017-01" db="EMBL/GenBank/DDBJ databases">
        <title>Comparative genomics of anhydrobiosis in the tardigrade Hypsibius dujardini.</title>
        <authorList>
            <person name="Yoshida Y."/>
            <person name="Koutsovoulos G."/>
            <person name="Laetsch D."/>
            <person name="Stevens L."/>
            <person name="Kumar S."/>
            <person name="Horikawa D."/>
            <person name="Ishino K."/>
            <person name="Komine S."/>
            <person name="Tomita M."/>
            <person name="Blaxter M."/>
            <person name="Arakawa K."/>
        </authorList>
    </citation>
    <scope>NUCLEOTIDE SEQUENCE [LARGE SCALE GENOMIC DNA]</scope>
    <source>
        <strain evidence="10">Z151</strain>
    </source>
</reference>
<evidence type="ECO:0000256" key="4">
    <source>
        <dbReference type="ARBA" id="ARBA00023157"/>
    </source>
</evidence>
<keyword evidence="3 6" id="KW-0720">Serine protease</keyword>